<dbReference type="AlphaFoldDB" id="A0A4Q9PDU6"/>
<sequence length="232" mass="26808">MALGVVNKGTSSKSRDNYQDSVTAPVDREYDNELVDYEDPPAPSETEGSAYGHMSKAIEKHIQLRKIIRAVRASPQRRQAWLDEVRRHPELVGEDAGDRPLMLILDVPTRWSSTHQMLRRSCTYHEVIDKFVTNPVNRDLRHLEISFEEWEAIAIVTKWLRLYRDATVDIGLQEHLRECIRELPESTPRPLRDGLINAHYKLSDYSYLFEGSPFYTWASPMVIADNLLSSRS</sequence>
<keyword evidence="3" id="KW-1185">Reference proteome</keyword>
<accession>A0A4Q9PDU6</accession>
<dbReference type="Proteomes" id="UP000292082">
    <property type="component" value="Unassembled WGS sequence"/>
</dbReference>
<dbReference type="EMBL" id="ML145359">
    <property type="protein sequence ID" value="TBU51222.1"/>
    <property type="molecule type" value="Genomic_DNA"/>
</dbReference>
<protein>
    <submittedName>
        <fullName evidence="2">Uncharacterized protein</fullName>
    </submittedName>
</protein>
<proteinExistence type="predicted"/>
<dbReference type="InterPro" id="IPR012337">
    <property type="entry name" value="RNaseH-like_sf"/>
</dbReference>
<evidence type="ECO:0000256" key="1">
    <source>
        <dbReference type="SAM" id="MobiDB-lite"/>
    </source>
</evidence>
<reference evidence="2 3" key="1">
    <citation type="submission" date="2019-01" db="EMBL/GenBank/DDBJ databases">
        <title>Draft genome sequences of three monokaryotic isolates of the white-rot basidiomycete fungus Dichomitus squalens.</title>
        <authorList>
            <consortium name="DOE Joint Genome Institute"/>
            <person name="Lopez S.C."/>
            <person name="Andreopoulos B."/>
            <person name="Pangilinan J."/>
            <person name="Lipzen A."/>
            <person name="Riley R."/>
            <person name="Ahrendt S."/>
            <person name="Ng V."/>
            <person name="Barry K."/>
            <person name="Daum C."/>
            <person name="Grigoriev I.V."/>
            <person name="Hilden K.S."/>
            <person name="Makela M.R."/>
            <person name="de Vries R.P."/>
        </authorList>
    </citation>
    <scope>NUCLEOTIDE SEQUENCE [LARGE SCALE GENOMIC DNA]</scope>
    <source>
        <strain evidence="2 3">CBS 464.89</strain>
    </source>
</reference>
<evidence type="ECO:0000313" key="3">
    <source>
        <dbReference type="Proteomes" id="UP000292082"/>
    </source>
</evidence>
<organism evidence="2 3">
    <name type="scientific">Dichomitus squalens</name>
    <dbReference type="NCBI Taxonomy" id="114155"/>
    <lineage>
        <taxon>Eukaryota</taxon>
        <taxon>Fungi</taxon>
        <taxon>Dikarya</taxon>
        <taxon>Basidiomycota</taxon>
        <taxon>Agaricomycotina</taxon>
        <taxon>Agaricomycetes</taxon>
        <taxon>Polyporales</taxon>
        <taxon>Polyporaceae</taxon>
        <taxon>Dichomitus</taxon>
    </lineage>
</organism>
<dbReference type="SUPFAM" id="SSF53098">
    <property type="entry name" value="Ribonuclease H-like"/>
    <property type="match status" value="1"/>
</dbReference>
<evidence type="ECO:0000313" key="2">
    <source>
        <dbReference type="EMBL" id="TBU51222.1"/>
    </source>
</evidence>
<name>A0A4Q9PDU6_9APHY</name>
<gene>
    <name evidence="2" type="ORF">BD310DRAFT_910797</name>
</gene>
<feature type="region of interest" description="Disordered" evidence="1">
    <location>
        <begin position="1"/>
        <end position="49"/>
    </location>
</feature>